<reference evidence="2" key="1">
    <citation type="submission" date="2021-02" db="EMBL/GenBank/DDBJ databases">
        <authorList>
            <person name="Nowell W R."/>
        </authorList>
    </citation>
    <scope>NUCLEOTIDE SEQUENCE</scope>
</reference>
<feature type="transmembrane region" description="Helical" evidence="1">
    <location>
        <begin position="62"/>
        <end position="85"/>
    </location>
</feature>
<feature type="transmembrane region" description="Helical" evidence="1">
    <location>
        <begin position="100"/>
        <end position="124"/>
    </location>
</feature>
<dbReference type="Proteomes" id="UP000663855">
    <property type="component" value="Unassembled WGS sequence"/>
</dbReference>
<sequence>MNDNVQFNRNDGVMQFNAQEYNDPLPFNVAPHFSPSTTLTLSSQLLSELIDFHKKRLRKQMIYFLIICGIFGLIGLILFGVSYAVPDCYGYFQICEKYNVSLYIAGLLLAGTFAFAALLVACIWSCQMCIQLSDFNDPRILENAIVWRLDGEEWIRYLNYIHGPDRQWRAAAPLSSFCCRRASYERLMNRQYGHIILYENGFIIDELYLISFRLYTLLGIEFQNFGLHPPTLGLRFRTFVRSGNNSRNVYFDLFAPSSISREQLGGIAQSYHRNTYGLSFF</sequence>
<dbReference type="Proteomes" id="UP000663834">
    <property type="component" value="Unassembled WGS sequence"/>
</dbReference>
<evidence type="ECO:0000313" key="3">
    <source>
        <dbReference type="EMBL" id="CAF1400535.1"/>
    </source>
</evidence>
<protein>
    <recommendedName>
        <fullName evidence="5">Transmembrane protein</fullName>
    </recommendedName>
</protein>
<dbReference type="EMBL" id="CAJNOW010003946">
    <property type="protein sequence ID" value="CAF1400535.1"/>
    <property type="molecule type" value="Genomic_DNA"/>
</dbReference>
<organism evidence="2 4">
    <name type="scientific">Rotaria magnacalcarata</name>
    <dbReference type="NCBI Taxonomy" id="392030"/>
    <lineage>
        <taxon>Eukaryota</taxon>
        <taxon>Metazoa</taxon>
        <taxon>Spiralia</taxon>
        <taxon>Gnathifera</taxon>
        <taxon>Rotifera</taxon>
        <taxon>Eurotatoria</taxon>
        <taxon>Bdelloidea</taxon>
        <taxon>Philodinida</taxon>
        <taxon>Philodinidae</taxon>
        <taxon>Rotaria</taxon>
    </lineage>
</organism>
<accession>A0A815JGY2</accession>
<keyword evidence="1" id="KW-0812">Transmembrane</keyword>
<dbReference type="OrthoDB" id="10020692at2759"/>
<evidence type="ECO:0008006" key="5">
    <source>
        <dbReference type="Google" id="ProtNLM"/>
    </source>
</evidence>
<evidence type="ECO:0000313" key="4">
    <source>
        <dbReference type="Proteomes" id="UP000663855"/>
    </source>
</evidence>
<evidence type="ECO:0000256" key="1">
    <source>
        <dbReference type="SAM" id="Phobius"/>
    </source>
</evidence>
<proteinExistence type="predicted"/>
<keyword evidence="1" id="KW-1133">Transmembrane helix</keyword>
<keyword evidence="1" id="KW-0472">Membrane</keyword>
<gene>
    <name evidence="2" type="ORF">CJN711_LOCUS20719</name>
    <name evidence="3" type="ORF">KQP761_LOCUS9691</name>
</gene>
<evidence type="ECO:0000313" key="2">
    <source>
        <dbReference type="EMBL" id="CAF1376546.1"/>
    </source>
</evidence>
<dbReference type="EMBL" id="CAJNOV010009717">
    <property type="protein sequence ID" value="CAF1376546.1"/>
    <property type="molecule type" value="Genomic_DNA"/>
</dbReference>
<dbReference type="AlphaFoldDB" id="A0A815JGY2"/>
<comment type="caution">
    <text evidence="2">The sequence shown here is derived from an EMBL/GenBank/DDBJ whole genome shotgun (WGS) entry which is preliminary data.</text>
</comment>
<name>A0A815JGY2_9BILA</name>